<organism evidence="3">
    <name type="scientific">hydrothermal vent metagenome</name>
    <dbReference type="NCBI Taxonomy" id="652676"/>
    <lineage>
        <taxon>unclassified sequences</taxon>
        <taxon>metagenomes</taxon>
        <taxon>ecological metagenomes</taxon>
    </lineage>
</organism>
<keyword evidence="2" id="KW-0804">Transcription</keyword>
<keyword evidence="3" id="KW-0548">Nucleotidyltransferase</keyword>
<dbReference type="GO" id="GO:0006351">
    <property type="term" value="P:DNA-templated transcription"/>
    <property type="evidence" value="ECO:0007669"/>
    <property type="project" value="InterPro"/>
</dbReference>
<dbReference type="GO" id="GO:0003899">
    <property type="term" value="F:DNA-directed RNA polymerase activity"/>
    <property type="evidence" value="ECO:0007669"/>
    <property type="project" value="UniProtKB-EC"/>
</dbReference>
<dbReference type="GO" id="GO:0000428">
    <property type="term" value="C:DNA-directed RNA polymerase complex"/>
    <property type="evidence" value="ECO:0007669"/>
    <property type="project" value="UniProtKB-KW"/>
</dbReference>
<evidence type="ECO:0000256" key="2">
    <source>
        <dbReference type="ARBA" id="ARBA00023163"/>
    </source>
</evidence>
<dbReference type="EMBL" id="FPHB01000038">
    <property type="protein sequence ID" value="SFV56469.1"/>
    <property type="molecule type" value="Genomic_DNA"/>
</dbReference>
<keyword evidence="1 3" id="KW-0240">DNA-directed RNA polymerase</keyword>
<dbReference type="AlphaFoldDB" id="A0A1W1BSF0"/>
<name>A0A1W1BSF0_9ZZZZ</name>
<accession>A0A1W1BSF0</accession>
<dbReference type="Gene3D" id="3.90.940.10">
    <property type="match status" value="1"/>
</dbReference>
<dbReference type="SUPFAM" id="SSF63562">
    <property type="entry name" value="RPB6/omega subunit-like"/>
    <property type="match status" value="1"/>
</dbReference>
<keyword evidence="3" id="KW-0808">Transferase</keyword>
<dbReference type="Pfam" id="PF01192">
    <property type="entry name" value="RNA_pol_Rpb6"/>
    <property type="match status" value="1"/>
</dbReference>
<evidence type="ECO:0000313" key="3">
    <source>
        <dbReference type="EMBL" id="SFV56469.1"/>
    </source>
</evidence>
<dbReference type="SMART" id="SM01409">
    <property type="entry name" value="RNA_pol_Rpb6"/>
    <property type="match status" value="1"/>
</dbReference>
<sequence length="75" mass="8177">MNAIQIEKLTAKVLETHPEIDRYQLSLAIAKRADELATGSPSKLSVSVKEIKPTDLALMEIAEGLVAIKGFVDKK</sequence>
<evidence type="ECO:0000256" key="1">
    <source>
        <dbReference type="ARBA" id="ARBA00022478"/>
    </source>
</evidence>
<protein>
    <submittedName>
        <fullName evidence="3">DNA-directed RNA polymerase omega subunit</fullName>
        <ecNumber evidence="3">2.7.7.6</ecNumber>
    </submittedName>
</protein>
<dbReference type="GO" id="GO:0003677">
    <property type="term" value="F:DNA binding"/>
    <property type="evidence" value="ECO:0007669"/>
    <property type="project" value="InterPro"/>
</dbReference>
<gene>
    <name evidence="3" type="ORF">MNB_SM-7-395</name>
</gene>
<dbReference type="InterPro" id="IPR006110">
    <property type="entry name" value="Pol_omega/Rpo6/RPB6"/>
</dbReference>
<dbReference type="EC" id="2.7.7.6" evidence="3"/>
<reference evidence="3" key="1">
    <citation type="submission" date="2016-10" db="EMBL/GenBank/DDBJ databases">
        <authorList>
            <person name="de Groot N.N."/>
        </authorList>
    </citation>
    <scope>NUCLEOTIDE SEQUENCE</scope>
</reference>
<proteinExistence type="predicted"/>
<dbReference type="InterPro" id="IPR036161">
    <property type="entry name" value="RPB6/omega-like_sf"/>
</dbReference>